<gene>
    <name evidence="3" type="ORF">KP509_07G042100</name>
</gene>
<keyword evidence="4" id="KW-1185">Reference proteome</keyword>
<dbReference type="Proteomes" id="UP000825935">
    <property type="component" value="Chromosome 7"/>
</dbReference>
<dbReference type="EMBL" id="CM035412">
    <property type="protein sequence ID" value="KAH7432829.1"/>
    <property type="molecule type" value="Genomic_DNA"/>
</dbReference>
<name>A0A8T2UKI9_CERRI</name>
<accession>A0A8T2UKI9</accession>
<organism evidence="3 4">
    <name type="scientific">Ceratopteris richardii</name>
    <name type="common">Triangle waterfern</name>
    <dbReference type="NCBI Taxonomy" id="49495"/>
    <lineage>
        <taxon>Eukaryota</taxon>
        <taxon>Viridiplantae</taxon>
        <taxon>Streptophyta</taxon>
        <taxon>Embryophyta</taxon>
        <taxon>Tracheophyta</taxon>
        <taxon>Polypodiopsida</taxon>
        <taxon>Polypodiidae</taxon>
        <taxon>Polypodiales</taxon>
        <taxon>Pteridineae</taxon>
        <taxon>Pteridaceae</taxon>
        <taxon>Parkerioideae</taxon>
        <taxon>Ceratopteris</taxon>
    </lineage>
</organism>
<dbReference type="OMA" id="ARWNPTN"/>
<dbReference type="Gene3D" id="2.130.10.10">
    <property type="entry name" value="YVTN repeat-like/Quinoprotein amine dehydrogenase"/>
    <property type="match status" value="1"/>
</dbReference>
<evidence type="ECO:0000256" key="2">
    <source>
        <dbReference type="ARBA" id="ARBA00022737"/>
    </source>
</evidence>
<dbReference type="InterPro" id="IPR051179">
    <property type="entry name" value="WD_repeat_multifunction"/>
</dbReference>
<evidence type="ECO:0000256" key="1">
    <source>
        <dbReference type="ARBA" id="ARBA00022574"/>
    </source>
</evidence>
<dbReference type="AlphaFoldDB" id="A0A8T2UKI9"/>
<evidence type="ECO:0000313" key="4">
    <source>
        <dbReference type="Proteomes" id="UP000825935"/>
    </source>
</evidence>
<dbReference type="PANTHER" id="PTHR19857:SF21">
    <property type="entry name" value="ANAPHASE-PROMOTING COMPLEX SUBUNIT 4 WD40 DOMAIN-CONTAINING PROTEIN"/>
    <property type="match status" value="1"/>
</dbReference>
<dbReference type="InterPro" id="IPR015943">
    <property type="entry name" value="WD40/YVTN_repeat-like_dom_sf"/>
</dbReference>
<keyword evidence="2" id="KW-0677">Repeat</keyword>
<keyword evidence="1" id="KW-0853">WD repeat</keyword>
<reference evidence="3" key="1">
    <citation type="submission" date="2021-08" db="EMBL/GenBank/DDBJ databases">
        <title>WGS assembly of Ceratopteris richardii.</title>
        <authorList>
            <person name="Marchant D.B."/>
            <person name="Chen G."/>
            <person name="Jenkins J."/>
            <person name="Shu S."/>
            <person name="Leebens-Mack J."/>
            <person name="Grimwood J."/>
            <person name="Schmutz J."/>
            <person name="Soltis P."/>
            <person name="Soltis D."/>
            <person name="Chen Z.-H."/>
        </authorList>
    </citation>
    <scope>NUCLEOTIDE SEQUENCE</scope>
    <source>
        <strain evidence="3">Whitten #5841</strain>
        <tissue evidence="3">Leaf</tissue>
    </source>
</reference>
<dbReference type="OrthoDB" id="10260946at2759"/>
<sequence>MSMDQFVTRPVAEVQAHRRKLSIWSHALTEVTGRMKVSYKHGLLQSMLRSFSEIGSFPQYVDDQGLPPSIDEHGFNGHEWGLRTHVSRSYAGPRIVHKPQISGLAFDSQGVYLASVSNTGSLAVHDYESLLCSAEGLSKEEFVSPVVQLLVCPKLESVAWNPQNQDEVACVSGYVGKLFCYDISRVSERPSQVLKVSASSETAESTGLLDLAFCRLHEKRMLACGKNRGELYVWDRRTSVTPQSVYSSYQHGQLTSMDLTSDEQVVYAGNSSGYFFAWDLRGGKSSTAFIRPGEVYNPPFATWKVTRLLEQIPALKAQTAIEMSGIQSISLNRGCQQQLAFHLNNGWSGVLDLLALKMSHIHCPPPPWLYDDLEGDSRQKNANLLAQRKPTWLSANSVYACPSLSSSFIKLLNFQAGPSSPHYVEGTEDNLAPVVQIATSEHSMTCAAHPLNNQIVAGTNGASILVFACGKNLADEDEK</sequence>
<protein>
    <submittedName>
        <fullName evidence="3">Uncharacterized protein</fullName>
    </submittedName>
</protein>
<dbReference type="SUPFAM" id="SSF101908">
    <property type="entry name" value="Putative isomerase YbhE"/>
    <property type="match status" value="1"/>
</dbReference>
<proteinExistence type="predicted"/>
<evidence type="ECO:0000313" key="3">
    <source>
        <dbReference type="EMBL" id="KAH7432829.1"/>
    </source>
</evidence>
<dbReference type="PANTHER" id="PTHR19857">
    <property type="entry name" value="MITOCHONDRIAL DIVISION PROTEIN 1-RELATED"/>
    <property type="match status" value="1"/>
</dbReference>
<comment type="caution">
    <text evidence="3">The sequence shown here is derived from an EMBL/GenBank/DDBJ whole genome shotgun (WGS) entry which is preliminary data.</text>
</comment>